<dbReference type="InterPro" id="IPR013798">
    <property type="entry name" value="Indole-3-glycerol_P_synth_dom"/>
</dbReference>
<dbReference type="EMBL" id="JAGZCZ010000009">
    <property type="protein sequence ID" value="MBS5520198.1"/>
    <property type="molecule type" value="Genomic_DNA"/>
</dbReference>
<comment type="caution">
    <text evidence="11">The sequence shown here is derived from an EMBL/GenBank/DDBJ whole genome shotgun (WGS) entry which is preliminary data.</text>
</comment>
<evidence type="ECO:0000256" key="6">
    <source>
        <dbReference type="ARBA" id="ARBA00022822"/>
    </source>
</evidence>
<evidence type="ECO:0000256" key="1">
    <source>
        <dbReference type="ARBA" id="ARBA00001633"/>
    </source>
</evidence>
<evidence type="ECO:0000256" key="3">
    <source>
        <dbReference type="ARBA" id="ARBA00008737"/>
    </source>
</evidence>
<dbReference type="Pfam" id="PF00218">
    <property type="entry name" value="IGPS"/>
    <property type="match status" value="1"/>
</dbReference>
<protein>
    <recommendedName>
        <fullName evidence="9">Indole-3-glycerol phosphate synthase</fullName>
        <shortName evidence="9">IGPS</shortName>
        <ecNumber evidence="9">4.1.1.48</ecNumber>
    </recommendedName>
</protein>
<accession>A0A943EI02</accession>
<comment type="similarity">
    <text evidence="3 9">Belongs to the TrpC family.</text>
</comment>
<dbReference type="EC" id="4.1.1.48" evidence="9"/>
<dbReference type="CDD" id="cd00331">
    <property type="entry name" value="IGPS"/>
    <property type="match status" value="1"/>
</dbReference>
<evidence type="ECO:0000313" key="11">
    <source>
        <dbReference type="EMBL" id="MBS5520198.1"/>
    </source>
</evidence>
<name>A0A943EI02_9FIRM</name>
<comment type="catalytic activity">
    <reaction evidence="1 9">
        <text>1-(2-carboxyphenylamino)-1-deoxy-D-ribulose 5-phosphate + H(+) = (1S,2R)-1-C-(indol-3-yl)glycerol 3-phosphate + CO2 + H2O</text>
        <dbReference type="Rhea" id="RHEA:23476"/>
        <dbReference type="ChEBI" id="CHEBI:15377"/>
        <dbReference type="ChEBI" id="CHEBI:15378"/>
        <dbReference type="ChEBI" id="CHEBI:16526"/>
        <dbReference type="ChEBI" id="CHEBI:58613"/>
        <dbReference type="ChEBI" id="CHEBI:58866"/>
        <dbReference type="EC" id="4.1.1.48"/>
    </reaction>
</comment>
<reference evidence="11" key="1">
    <citation type="submission" date="2021-02" db="EMBL/GenBank/DDBJ databases">
        <title>Infant gut strain persistence is associated with maternal origin, phylogeny, and functional potential including surface adhesion and iron acquisition.</title>
        <authorList>
            <person name="Lou Y.C."/>
        </authorList>
    </citation>
    <scope>NUCLEOTIDE SEQUENCE</scope>
    <source>
        <strain evidence="11">L3_106_000M1_dasL3_106_000M1_concoct_15</strain>
    </source>
</reference>
<evidence type="ECO:0000256" key="9">
    <source>
        <dbReference type="HAMAP-Rule" id="MF_00134"/>
    </source>
</evidence>
<proteinExistence type="inferred from homology"/>
<sequence length="261" mass="28618">MILDTLADVARERTRARQKEISFAKMRHLAESLPQNRAGCFQKVLQEPGLHIIAEVKKASPSKGLIAPFFPYETIAETYEKSGASAISVLTEPTLFLGKDAYLEAIRRRVKAPLLRKDFTVDPYMVFEARCLGADAVLLIAALLSDTELSEYRQMAESLGMDALVEAHDEREVERALKSGANILGVNNRNLKDFTVDIGNSLRLRPLVPPGIPFIAESGIHDGAAVKLLAEHGVSGVLIGELLMRSPSIEAKMKELLEAAI</sequence>
<dbReference type="InterPro" id="IPR001468">
    <property type="entry name" value="Indole-3-GlycerolPSynthase_CS"/>
</dbReference>
<evidence type="ECO:0000256" key="2">
    <source>
        <dbReference type="ARBA" id="ARBA00004696"/>
    </source>
</evidence>
<evidence type="ECO:0000313" key="12">
    <source>
        <dbReference type="Proteomes" id="UP000754226"/>
    </source>
</evidence>
<dbReference type="SUPFAM" id="SSF51366">
    <property type="entry name" value="Ribulose-phoshate binding barrel"/>
    <property type="match status" value="1"/>
</dbReference>
<dbReference type="InterPro" id="IPR045186">
    <property type="entry name" value="Indole-3-glycerol_P_synth"/>
</dbReference>
<keyword evidence="6 9" id="KW-0822">Tryptophan biosynthesis</keyword>
<dbReference type="HAMAP" id="MF_00134_B">
    <property type="entry name" value="IGPS_B"/>
    <property type="match status" value="1"/>
</dbReference>
<organism evidence="11 12">
    <name type="scientific">Acidaminococcus intestini</name>
    <dbReference type="NCBI Taxonomy" id="187327"/>
    <lineage>
        <taxon>Bacteria</taxon>
        <taxon>Bacillati</taxon>
        <taxon>Bacillota</taxon>
        <taxon>Negativicutes</taxon>
        <taxon>Acidaminococcales</taxon>
        <taxon>Acidaminococcaceae</taxon>
        <taxon>Acidaminococcus</taxon>
    </lineage>
</organism>
<dbReference type="InterPro" id="IPR013785">
    <property type="entry name" value="Aldolase_TIM"/>
</dbReference>
<dbReference type="Proteomes" id="UP000754226">
    <property type="component" value="Unassembled WGS sequence"/>
</dbReference>
<keyword evidence="4 9" id="KW-0028">Amino-acid biosynthesis</keyword>
<dbReference type="PANTHER" id="PTHR22854:SF2">
    <property type="entry name" value="INDOLE-3-GLYCEROL-PHOSPHATE SYNTHASE"/>
    <property type="match status" value="1"/>
</dbReference>
<feature type="domain" description="Indole-3-glycerol phosphate synthase" evidence="10">
    <location>
        <begin position="4"/>
        <end position="256"/>
    </location>
</feature>
<evidence type="ECO:0000256" key="5">
    <source>
        <dbReference type="ARBA" id="ARBA00022793"/>
    </source>
</evidence>
<dbReference type="GO" id="GO:0000162">
    <property type="term" value="P:L-tryptophan biosynthetic process"/>
    <property type="evidence" value="ECO:0007669"/>
    <property type="project" value="UniProtKB-UniRule"/>
</dbReference>
<dbReference type="PROSITE" id="PS00614">
    <property type="entry name" value="IGPS"/>
    <property type="match status" value="1"/>
</dbReference>
<keyword evidence="5 9" id="KW-0210">Decarboxylase</keyword>
<dbReference type="GO" id="GO:0004425">
    <property type="term" value="F:indole-3-glycerol-phosphate synthase activity"/>
    <property type="evidence" value="ECO:0007669"/>
    <property type="project" value="UniProtKB-UniRule"/>
</dbReference>
<dbReference type="Gene3D" id="3.20.20.70">
    <property type="entry name" value="Aldolase class I"/>
    <property type="match status" value="1"/>
</dbReference>
<keyword evidence="7 9" id="KW-0057">Aromatic amino acid biosynthesis</keyword>
<comment type="pathway">
    <text evidence="2 9">Amino-acid biosynthesis; L-tryptophan biosynthesis; L-tryptophan from chorismate: step 4/5.</text>
</comment>
<dbReference type="NCBIfam" id="NF001377">
    <property type="entry name" value="PRK00278.2-4"/>
    <property type="match status" value="1"/>
</dbReference>
<dbReference type="PANTHER" id="PTHR22854">
    <property type="entry name" value="TRYPTOPHAN BIOSYNTHESIS PROTEIN"/>
    <property type="match status" value="1"/>
</dbReference>
<evidence type="ECO:0000256" key="8">
    <source>
        <dbReference type="ARBA" id="ARBA00023239"/>
    </source>
</evidence>
<keyword evidence="8 9" id="KW-0456">Lyase</keyword>
<gene>
    <name evidence="9 11" type="primary">trpC</name>
    <name evidence="11" type="ORF">KHX13_07730</name>
</gene>
<evidence type="ECO:0000256" key="7">
    <source>
        <dbReference type="ARBA" id="ARBA00023141"/>
    </source>
</evidence>
<dbReference type="GO" id="GO:0004640">
    <property type="term" value="F:phosphoribosylanthranilate isomerase activity"/>
    <property type="evidence" value="ECO:0007669"/>
    <property type="project" value="TreeGrafter"/>
</dbReference>
<evidence type="ECO:0000259" key="10">
    <source>
        <dbReference type="Pfam" id="PF00218"/>
    </source>
</evidence>
<evidence type="ECO:0000256" key="4">
    <source>
        <dbReference type="ARBA" id="ARBA00022605"/>
    </source>
</evidence>
<dbReference type="AlphaFoldDB" id="A0A943EI02"/>
<dbReference type="FunFam" id="3.20.20.70:FF:000024">
    <property type="entry name" value="Indole-3-glycerol phosphate synthase"/>
    <property type="match status" value="1"/>
</dbReference>
<dbReference type="InterPro" id="IPR011060">
    <property type="entry name" value="RibuloseP-bd_barrel"/>
</dbReference>